<reference evidence="1 2" key="1">
    <citation type="submission" date="2024-01" db="EMBL/GenBank/DDBJ databases">
        <authorList>
            <person name="Waweru B."/>
        </authorList>
    </citation>
    <scope>NUCLEOTIDE SEQUENCE [LARGE SCALE GENOMIC DNA]</scope>
</reference>
<dbReference type="Proteomes" id="UP001314170">
    <property type="component" value="Unassembled WGS sequence"/>
</dbReference>
<protein>
    <submittedName>
        <fullName evidence="1">Uncharacterized protein</fullName>
    </submittedName>
</protein>
<comment type="caution">
    <text evidence="1">The sequence shown here is derived from an EMBL/GenBank/DDBJ whole genome shotgun (WGS) entry which is preliminary data.</text>
</comment>
<sequence length="56" mass="6279">MIDELEISVLENRGGVKKTTIEEKYRINPNLLISMSTEVNPNIIPGCCGDRSRTMV</sequence>
<proteinExistence type="predicted"/>
<gene>
    <name evidence="1" type="ORF">DCAF_LOCUS18489</name>
</gene>
<evidence type="ECO:0000313" key="1">
    <source>
        <dbReference type="EMBL" id="CAK7345827.1"/>
    </source>
</evidence>
<dbReference type="AlphaFoldDB" id="A0AAV1S4I5"/>
<evidence type="ECO:0000313" key="2">
    <source>
        <dbReference type="Proteomes" id="UP001314170"/>
    </source>
</evidence>
<organism evidence="1 2">
    <name type="scientific">Dovyalis caffra</name>
    <dbReference type="NCBI Taxonomy" id="77055"/>
    <lineage>
        <taxon>Eukaryota</taxon>
        <taxon>Viridiplantae</taxon>
        <taxon>Streptophyta</taxon>
        <taxon>Embryophyta</taxon>
        <taxon>Tracheophyta</taxon>
        <taxon>Spermatophyta</taxon>
        <taxon>Magnoliopsida</taxon>
        <taxon>eudicotyledons</taxon>
        <taxon>Gunneridae</taxon>
        <taxon>Pentapetalae</taxon>
        <taxon>rosids</taxon>
        <taxon>fabids</taxon>
        <taxon>Malpighiales</taxon>
        <taxon>Salicaceae</taxon>
        <taxon>Flacourtieae</taxon>
        <taxon>Dovyalis</taxon>
    </lineage>
</organism>
<dbReference type="EMBL" id="CAWUPB010001168">
    <property type="protein sequence ID" value="CAK7345827.1"/>
    <property type="molecule type" value="Genomic_DNA"/>
</dbReference>
<accession>A0AAV1S4I5</accession>
<name>A0AAV1S4I5_9ROSI</name>
<keyword evidence="2" id="KW-1185">Reference proteome</keyword>